<dbReference type="Proteomes" id="UP000234331">
    <property type="component" value="Unassembled WGS sequence"/>
</dbReference>
<evidence type="ECO:0000256" key="3">
    <source>
        <dbReference type="ARBA" id="ARBA00022833"/>
    </source>
</evidence>
<keyword evidence="3 5" id="KW-0862">Zinc</keyword>
<proteinExistence type="inferred from homology"/>
<dbReference type="GO" id="GO:0008270">
    <property type="term" value="F:zinc ion binding"/>
    <property type="evidence" value="ECO:0007669"/>
    <property type="project" value="InterPro"/>
</dbReference>
<accession>A0A2I2KRD1</accession>
<sequence length="362" mass="37772">MAGRIGRSVVFTGSGDALDLREHAVPEPRSDELLLRVTHAGVCGTDLHRLSGDLPRPPAPICFGHEGVGVIVACGADVRTDRAGAPIGPGDRLYWLPPTPCGECGHCTSGGTTALCERMVWPAPYGPGTSAGFQEYAIVRRTAAFFRVPGEVSSEAVIAFGCAMPTALGGLERLGSVEGASVVIQGSGPVGLAAIVAARDAGARRVIVIGDPRPRLAAATRLGADEVLSLESTSMEDRRARVFAATDGRGADVVVEAAGHVSAFPEGIDLLAPQGRYLIMGLYSGTATVDFNPVVVNNRALTILGTLGGSTESYHRTVEIAAKYGAELGFEELVTHRFPLERTEEAIRAVARGETIKVVVNP</sequence>
<evidence type="ECO:0000256" key="2">
    <source>
        <dbReference type="ARBA" id="ARBA00022723"/>
    </source>
</evidence>
<dbReference type="PANTHER" id="PTHR43401">
    <property type="entry name" value="L-THREONINE 3-DEHYDROGENASE"/>
    <property type="match status" value="1"/>
</dbReference>
<dbReference type="Pfam" id="PF08240">
    <property type="entry name" value="ADH_N"/>
    <property type="match status" value="1"/>
</dbReference>
<reference evidence="7 8" key="1">
    <citation type="submission" date="2017-06" db="EMBL/GenBank/DDBJ databases">
        <authorList>
            <person name="Kim H.J."/>
            <person name="Triplett B.A."/>
        </authorList>
    </citation>
    <scope>NUCLEOTIDE SEQUENCE [LARGE SCALE GENOMIC DNA]</scope>
    <source>
        <strain evidence="7">FRACA_ARgP5</strain>
    </source>
</reference>
<keyword evidence="2 5" id="KW-0479">Metal-binding</keyword>
<gene>
    <name evidence="7" type="ORF">FRACA_230004</name>
</gene>
<evidence type="ECO:0000256" key="1">
    <source>
        <dbReference type="ARBA" id="ARBA00001947"/>
    </source>
</evidence>
<dbReference type="InterPro" id="IPR002328">
    <property type="entry name" value="ADH_Zn_CS"/>
</dbReference>
<feature type="domain" description="Enoyl reductase (ER)" evidence="6">
    <location>
        <begin position="13"/>
        <end position="360"/>
    </location>
</feature>
<protein>
    <submittedName>
        <fullName evidence="7">Alcohol dehydrogenase, zinc-containing</fullName>
    </submittedName>
</protein>
<keyword evidence="8" id="KW-1185">Reference proteome</keyword>
<organism evidence="7 8">
    <name type="scientific">Frankia canadensis</name>
    <dbReference type="NCBI Taxonomy" id="1836972"/>
    <lineage>
        <taxon>Bacteria</taxon>
        <taxon>Bacillati</taxon>
        <taxon>Actinomycetota</taxon>
        <taxon>Actinomycetes</taxon>
        <taxon>Frankiales</taxon>
        <taxon>Frankiaceae</taxon>
        <taxon>Frankia</taxon>
    </lineage>
</organism>
<dbReference type="PANTHER" id="PTHR43401:SF2">
    <property type="entry name" value="L-THREONINE 3-DEHYDROGENASE"/>
    <property type="match status" value="1"/>
</dbReference>
<dbReference type="EMBL" id="FZMO01000146">
    <property type="protein sequence ID" value="SNQ48210.1"/>
    <property type="molecule type" value="Genomic_DNA"/>
</dbReference>
<evidence type="ECO:0000256" key="5">
    <source>
        <dbReference type="RuleBase" id="RU361277"/>
    </source>
</evidence>
<evidence type="ECO:0000313" key="7">
    <source>
        <dbReference type="EMBL" id="SNQ48210.1"/>
    </source>
</evidence>
<dbReference type="CDD" id="cd08231">
    <property type="entry name" value="MDR_TM0436_like"/>
    <property type="match status" value="1"/>
</dbReference>
<dbReference type="SMART" id="SM00829">
    <property type="entry name" value="PKS_ER"/>
    <property type="match status" value="1"/>
</dbReference>
<dbReference type="Pfam" id="PF00107">
    <property type="entry name" value="ADH_zinc_N"/>
    <property type="match status" value="1"/>
</dbReference>
<dbReference type="InterPro" id="IPR050129">
    <property type="entry name" value="Zn_alcohol_dh"/>
</dbReference>
<name>A0A2I2KRD1_9ACTN</name>
<dbReference type="Gene3D" id="3.90.180.10">
    <property type="entry name" value="Medium-chain alcohol dehydrogenases, catalytic domain"/>
    <property type="match status" value="1"/>
</dbReference>
<dbReference type="InterPro" id="IPR011032">
    <property type="entry name" value="GroES-like_sf"/>
</dbReference>
<dbReference type="AlphaFoldDB" id="A0A2I2KRD1"/>
<dbReference type="PROSITE" id="PS00059">
    <property type="entry name" value="ADH_ZINC"/>
    <property type="match status" value="1"/>
</dbReference>
<dbReference type="InterPro" id="IPR020843">
    <property type="entry name" value="ER"/>
</dbReference>
<dbReference type="InterPro" id="IPR013154">
    <property type="entry name" value="ADH-like_N"/>
</dbReference>
<dbReference type="OrthoDB" id="9797931at2"/>
<dbReference type="Gene3D" id="3.40.50.720">
    <property type="entry name" value="NAD(P)-binding Rossmann-like Domain"/>
    <property type="match status" value="1"/>
</dbReference>
<dbReference type="InterPro" id="IPR036291">
    <property type="entry name" value="NAD(P)-bd_dom_sf"/>
</dbReference>
<dbReference type="SUPFAM" id="SSF51735">
    <property type="entry name" value="NAD(P)-binding Rossmann-fold domains"/>
    <property type="match status" value="1"/>
</dbReference>
<comment type="similarity">
    <text evidence="5">Belongs to the zinc-containing alcohol dehydrogenase family.</text>
</comment>
<evidence type="ECO:0000256" key="4">
    <source>
        <dbReference type="ARBA" id="ARBA00023002"/>
    </source>
</evidence>
<evidence type="ECO:0000259" key="6">
    <source>
        <dbReference type="SMART" id="SM00829"/>
    </source>
</evidence>
<dbReference type="GO" id="GO:0016491">
    <property type="term" value="F:oxidoreductase activity"/>
    <property type="evidence" value="ECO:0007669"/>
    <property type="project" value="UniProtKB-KW"/>
</dbReference>
<evidence type="ECO:0000313" key="8">
    <source>
        <dbReference type="Proteomes" id="UP000234331"/>
    </source>
</evidence>
<keyword evidence="4" id="KW-0560">Oxidoreductase</keyword>
<dbReference type="SUPFAM" id="SSF50129">
    <property type="entry name" value="GroES-like"/>
    <property type="match status" value="1"/>
</dbReference>
<dbReference type="InterPro" id="IPR013149">
    <property type="entry name" value="ADH-like_C"/>
</dbReference>
<dbReference type="RefSeq" id="WP_101831923.1">
    <property type="nucleotide sequence ID" value="NZ_FZMO01000146.1"/>
</dbReference>
<comment type="cofactor">
    <cofactor evidence="1 5">
        <name>Zn(2+)</name>
        <dbReference type="ChEBI" id="CHEBI:29105"/>
    </cofactor>
</comment>